<keyword evidence="3 7" id="KW-0812">Transmembrane</keyword>
<feature type="transmembrane region" description="Helical" evidence="7">
    <location>
        <begin position="127"/>
        <end position="147"/>
    </location>
</feature>
<dbReference type="RefSeq" id="XP_040748183.1">
    <property type="nucleotide sequence ID" value="XM_040885036.1"/>
</dbReference>
<evidence type="ECO:0000256" key="3">
    <source>
        <dbReference type="ARBA" id="ARBA00022692"/>
    </source>
</evidence>
<keyword evidence="4 7" id="KW-1133">Transmembrane helix</keyword>
<dbReference type="AlphaFoldDB" id="A0A1Y1WND7"/>
<dbReference type="GO" id="GO:0015179">
    <property type="term" value="F:L-amino acid transmembrane transporter activity"/>
    <property type="evidence" value="ECO:0007669"/>
    <property type="project" value="TreeGrafter"/>
</dbReference>
<protein>
    <recommendedName>
        <fullName evidence="8">Amino acid transporter transmembrane domain-containing protein</fullName>
    </recommendedName>
</protein>
<dbReference type="OrthoDB" id="40134at2759"/>
<evidence type="ECO:0000256" key="5">
    <source>
        <dbReference type="ARBA" id="ARBA00023136"/>
    </source>
</evidence>
<dbReference type="PANTHER" id="PTHR22950">
    <property type="entry name" value="AMINO ACID TRANSPORTER"/>
    <property type="match status" value="1"/>
</dbReference>
<feature type="transmembrane region" description="Helical" evidence="7">
    <location>
        <begin position="243"/>
        <end position="266"/>
    </location>
</feature>
<feature type="domain" description="Amino acid transporter transmembrane" evidence="8">
    <location>
        <begin position="47"/>
        <end position="443"/>
    </location>
</feature>
<evidence type="ECO:0000256" key="2">
    <source>
        <dbReference type="ARBA" id="ARBA00008066"/>
    </source>
</evidence>
<evidence type="ECO:0000256" key="6">
    <source>
        <dbReference type="SAM" id="MobiDB-lite"/>
    </source>
</evidence>
<name>A0A1Y1WND7_9FUNG</name>
<evidence type="ECO:0000256" key="1">
    <source>
        <dbReference type="ARBA" id="ARBA00004141"/>
    </source>
</evidence>
<gene>
    <name evidence="9" type="ORF">DL89DRAFT_243581</name>
</gene>
<feature type="region of interest" description="Disordered" evidence="6">
    <location>
        <begin position="1"/>
        <end position="23"/>
    </location>
</feature>
<sequence length="457" mass="49963">MSNSESTTAPPSRPTSVNKNFSNGKADYAISQTGSEANGEYDHIHRTSSSLGAFFNMVGMVLGSGSLQLPYVLARGGWVGLIIMGVCGIIAVFSSIITIRCLHAVPGKRLLGFVDIGQASFGKPGRYVAYFFHALYCFGSTCLYIILAGTTIHTLLLPTGVNLSEKFWMFVCTFIMWVPYIILKQMAETAIISMFGFLSSVVVVLIAVVIAFSKPYLQSDHAPADNIHAVIQGTDINHVFWDWAGVPTAMATFSFAFAGNAIYPYIEGSMRNPQHWPYVSMCAMTIITAFYMLCGAAGYHAYGHLTVSPMLDNLPRGAPSVAAQIMIVIHVIIAVPVLMTSFAMEVEKSFNITPQFMGKWKERITRTTMRTVLLAALMGVSMAIPYFSQVMTLVGALSTGCVFLIEPILFYWKLYGIRNIPWYEHIVGVIMLFLGILAMVLGTKDGAIALRDAIHGN</sequence>
<dbReference type="Pfam" id="PF01490">
    <property type="entry name" value="Aa_trans"/>
    <property type="match status" value="1"/>
</dbReference>
<dbReference type="GO" id="GO:0005774">
    <property type="term" value="C:vacuolar membrane"/>
    <property type="evidence" value="ECO:0007669"/>
    <property type="project" value="TreeGrafter"/>
</dbReference>
<feature type="transmembrane region" description="Helical" evidence="7">
    <location>
        <begin position="78"/>
        <end position="99"/>
    </location>
</feature>
<dbReference type="GeneID" id="63801684"/>
<feature type="transmembrane region" description="Helical" evidence="7">
    <location>
        <begin position="322"/>
        <end position="346"/>
    </location>
</feature>
<comment type="similarity">
    <text evidence="2">Belongs to the amino acid/polyamine transporter 2 family.</text>
</comment>
<dbReference type="Gene3D" id="1.20.1740.10">
    <property type="entry name" value="Amino acid/polyamine transporter I"/>
    <property type="match status" value="1"/>
</dbReference>
<keyword evidence="10" id="KW-1185">Reference proteome</keyword>
<evidence type="ECO:0000259" key="8">
    <source>
        <dbReference type="Pfam" id="PF01490"/>
    </source>
</evidence>
<proteinExistence type="inferred from homology"/>
<dbReference type="InterPro" id="IPR013057">
    <property type="entry name" value="AA_transpt_TM"/>
</dbReference>
<feature type="transmembrane region" description="Helical" evidence="7">
    <location>
        <begin position="53"/>
        <end position="72"/>
    </location>
</feature>
<feature type="transmembrane region" description="Helical" evidence="7">
    <location>
        <begin position="190"/>
        <end position="212"/>
    </location>
</feature>
<accession>A0A1Y1WND7</accession>
<comment type="subcellular location">
    <subcellularLocation>
        <location evidence="1">Membrane</location>
        <topology evidence="1">Multi-pass membrane protein</topology>
    </subcellularLocation>
</comment>
<feature type="transmembrane region" description="Helical" evidence="7">
    <location>
        <begin position="167"/>
        <end position="183"/>
    </location>
</feature>
<evidence type="ECO:0000313" key="10">
    <source>
        <dbReference type="Proteomes" id="UP000193922"/>
    </source>
</evidence>
<feature type="transmembrane region" description="Helical" evidence="7">
    <location>
        <begin position="278"/>
        <end position="302"/>
    </location>
</feature>
<evidence type="ECO:0000256" key="7">
    <source>
        <dbReference type="SAM" id="Phobius"/>
    </source>
</evidence>
<organism evidence="9 10">
    <name type="scientific">Linderina pennispora</name>
    <dbReference type="NCBI Taxonomy" id="61395"/>
    <lineage>
        <taxon>Eukaryota</taxon>
        <taxon>Fungi</taxon>
        <taxon>Fungi incertae sedis</taxon>
        <taxon>Zoopagomycota</taxon>
        <taxon>Kickxellomycotina</taxon>
        <taxon>Kickxellomycetes</taxon>
        <taxon>Kickxellales</taxon>
        <taxon>Kickxellaceae</taxon>
        <taxon>Linderina</taxon>
    </lineage>
</organism>
<reference evidence="9 10" key="1">
    <citation type="submission" date="2016-07" db="EMBL/GenBank/DDBJ databases">
        <title>Pervasive Adenine N6-methylation of Active Genes in Fungi.</title>
        <authorList>
            <consortium name="DOE Joint Genome Institute"/>
            <person name="Mondo S.J."/>
            <person name="Dannebaum R.O."/>
            <person name="Kuo R.C."/>
            <person name="Labutti K."/>
            <person name="Haridas S."/>
            <person name="Kuo A."/>
            <person name="Salamov A."/>
            <person name="Ahrendt S.R."/>
            <person name="Lipzen A."/>
            <person name="Sullivan W."/>
            <person name="Andreopoulos W.B."/>
            <person name="Clum A."/>
            <person name="Lindquist E."/>
            <person name="Daum C."/>
            <person name="Ramamoorthy G.K."/>
            <person name="Gryganskyi A."/>
            <person name="Culley D."/>
            <person name="Magnuson J.K."/>
            <person name="James T.Y."/>
            <person name="O'Malley M.A."/>
            <person name="Stajich J.E."/>
            <person name="Spatafora J.W."/>
            <person name="Visel A."/>
            <person name="Grigoriev I.V."/>
        </authorList>
    </citation>
    <scope>NUCLEOTIDE SEQUENCE [LARGE SCALE GENOMIC DNA]</scope>
    <source>
        <strain evidence="9 10">ATCC 12442</strain>
    </source>
</reference>
<keyword evidence="5 7" id="KW-0472">Membrane</keyword>
<feature type="transmembrane region" description="Helical" evidence="7">
    <location>
        <begin position="393"/>
        <end position="415"/>
    </location>
</feature>
<evidence type="ECO:0000256" key="4">
    <source>
        <dbReference type="ARBA" id="ARBA00022989"/>
    </source>
</evidence>
<dbReference type="Proteomes" id="UP000193922">
    <property type="component" value="Unassembled WGS sequence"/>
</dbReference>
<feature type="transmembrane region" description="Helical" evidence="7">
    <location>
        <begin position="422"/>
        <end position="441"/>
    </location>
</feature>
<feature type="transmembrane region" description="Helical" evidence="7">
    <location>
        <begin position="367"/>
        <end position="387"/>
    </location>
</feature>
<dbReference type="PANTHER" id="PTHR22950:SF349">
    <property type="entry name" value="AMINO ACID TRANSPORTER TRANSMEMBRANE DOMAIN-CONTAINING PROTEIN"/>
    <property type="match status" value="1"/>
</dbReference>
<comment type="caution">
    <text evidence="9">The sequence shown here is derived from an EMBL/GenBank/DDBJ whole genome shotgun (WGS) entry which is preliminary data.</text>
</comment>
<dbReference type="STRING" id="61395.A0A1Y1WND7"/>
<evidence type="ECO:0000313" key="9">
    <source>
        <dbReference type="EMBL" id="ORX74972.1"/>
    </source>
</evidence>
<dbReference type="EMBL" id="MCFD01000001">
    <property type="protein sequence ID" value="ORX74972.1"/>
    <property type="molecule type" value="Genomic_DNA"/>
</dbReference>